<feature type="transmembrane region" description="Helical" evidence="2">
    <location>
        <begin position="145"/>
        <end position="169"/>
    </location>
</feature>
<feature type="domain" description="HTH LytTR-type" evidence="3">
    <location>
        <begin position="206"/>
        <end position="293"/>
    </location>
</feature>
<reference evidence="4 5" key="1">
    <citation type="submission" date="2022-01" db="EMBL/GenBank/DDBJ databases">
        <title>Paraglaciecola sp. G1-23.</title>
        <authorList>
            <person name="Jin M.S."/>
            <person name="Han D.M."/>
            <person name="Kim H.M."/>
            <person name="Jeon C.O."/>
        </authorList>
    </citation>
    <scope>NUCLEOTIDE SEQUENCE [LARGE SCALE GENOMIC DNA]</scope>
    <source>
        <strain evidence="4 5">G1-23</strain>
    </source>
</reference>
<proteinExistence type="predicted"/>
<comment type="caution">
    <text evidence="4">The sequence shown here is derived from an EMBL/GenBank/DDBJ whole genome shotgun (WGS) entry which is preliminary data.</text>
</comment>
<evidence type="ECO:0000313" key="5">
    <source>
        <dbReference type="Proteomes" id="UP001521137"/>
    </source>
</evidence>
<dbReference type="RefSeq" id="WP_235313510.1">
    <property type="nucleotide sequence ID" value="NZ_JAKGAS010000008.1"/>
</dbReference>
<dbReference type="Gene3D" id="2.40.50.1020">
    <property type="entry name" value="LytTr DNA-binding domain"/>
    <property type="match status" value="1"/>
</dbReference>
<dbReference type="SMART" id="SM00850">
    <property type="entry name" value="LytTR"/>
    <property type="match status" value="1"/>
</dbReference>
<dbReference type="Pfam" id="PF04397">
    <property type="entry name" value="LytTR"/>
    <property type="match status" value="1"/>
</dbReference>
<organism evidence="4 5">
    <name type="scientific">Paraglaciecola algarum</name>
    <dbReference type="NCBI Taxonomy" id="3050085"/>
    <lineage>
        <taxon>Bacteria</taxon>
        <taxon>Pseudomonadati</taxon>
        <taxon>Pseudomonadota</taxon>
        <taxon>Gammaproteobacteria</taxon>
        <taxon>Alteromonadales</taxon>
        <taxon>Alteromonadaceae</taxon>
        <taxon>Paraglaciecola</taxon>
    </lineage>
</organism>
<feature type="transmembrane region" description="Helical" evidence="2">
    <location>
        <begin position="76"/>
        <end position="94"/>
    </location>
</feature>
<keyword evidence="2" id="KW-0472">Membrane</keyword>
<feature type="transmembrane region" description="Helical" evidence="2">
    <location>
        <begin position="53"/>
        <end position="70"/>
    </location>
</feature>
<feature type="transmembrane region" description="Helical" evidence="2">
    <location>
        <begin position="115"/>
        <end position="139"/>
    </location>
</feature>
<evidence type="ECO:0000256" key="2">
    <source>
        <dbReference type="SAM" id="Phobius"/>
    </source>
</evidence>
<evidence type="ECO:0000256" key="1">
    <source>
        <dbReference type="ARBA" id="ARBA00023012"/>
    </source>
</evidence>
<dbReference type="Proteomes" id="UP001521137">
    <property type="component" value="Unassembled WGS sequence"/>
</dbReference>
<gene>
    <name evidence="4" type="ORF">L0668_14915</name>
</gene>
<protein>
    <submittedName>
        <fullName evidence="4">LytTR family transcriptional regulator</fullName>
    </submittedName>
</protein>
<keyword evidence="2" id="KW-1133">Transmembrane helix</keyword>
<evidence type="ECO:0000259" key="3">
    <source>
        <dbReference type="PROSITE" id="PS50930"/>
    </source>
</evidence>
<accession>A0ABS9D914</accession>
<evidence type="ECO:0000313" key="4">
    <source>
        <dbReference type="EMBL" id="MCF2949409.1"/>
    </source>
</evidence>
<name>A0ABS9D914_9ALTE</name>
<dbReference type="InterPro" id="IPR007492">
    <property type="entry name" value="LytTR_DNA-bd_dom"/>
</dbReference>
<keyword evidence="5" id="KW-1185">Reference proteome</keyword>
<dbReference type="EMBL" id="JAKGAS010000008">
    <property type="protein sequence ID" value="MCF2949409.1"/>
    <property type="molecule type" value="Genomic_DNA"/>
</dbReference>
<keyword evidence="1" id="KW-0902">Two-component regulatory system</keyword>
<dbReference type="PROSITE" id="PS50930">
    <property type="entry name" value="HTH_LYTTR"/>
    <property type="match status" value="1"/>
</dbReference>
<sequence>MEQLRPVEKTIECCLAEAQPDYAKQVKDFAKYTKLRPEHLTNREIVTKKLQDLLIVIGIGSFVGFLSPYGMNKLSLLTSILYWNTVCIAGYFVYHPIISFAETHLEKPIPTHWHRVAIGSLISSIPMSFVVPLVTYLFFDYSRPIWQQFVDVLPKAIVIGGVISLISMVKDILIEQKTELNKTQAKDQEQLDKFMALLPVEKRGVLYCFVSEDHYLKVYTDKGHHLILMRFKDAVDMLNEYPGIQTHRSWWVALDAIQSVTKENRKTLLSLTNQVQVPVSKTYSEAVRHAGVH</sequence>
<keyword evidence="2" id="KW-0812">Transmembrane</keyword>